<dbReference type="RefSeq" id="WP_238244394.1">
    <property type="nucleotide sequence ID" value="NZ_BPQP01000034.1"/>
</dbReference>
<reference evidence="1" key="1">
    <citation type="journal article" date="2021" name="Front. Microbiol.">
        <title>Comprehensive Comparative Genomics and Phenotyping of Methylobacterium Species.</title>
        <authorList>
            <person name="Alessa O."/>
            <person name="Ogura Y."/>
            <person name="Fujitani Y."/>
            <person name="Takami H."/>
            <person name="Hayashi T."/>
            <person name="Sahin N."/>
            <person name="Tani A."/>
        </authorList>
    </citation>
    <scope>NUCLEOTIDE SEQUENCE</scope>
    <source>
        <strain evidence="1">DSM 19015</strain>
    </source>
</reference>
<evidence type="ECO:0000313" key="2">
    <source>
        <dbReference type="Proteomes" id="UP001055125"/>
    </source>
</evidence>
<protein>
    <recommendedName>
        <fullName evidence="3">Addiction module antitoxin RelB</fullName>
    </recommendedName>
</protein>
<gene>
    <name evidence="1" type="ORF">OCOJLMKI_2465</name>
</gene>
<proteinExistence type="predicted"/>
<accession>A0ABQ4RYF3</accession>
<organism evidence="1 2">
    <name type="scientific">Methylobacterium iners</name>
    <dbReference type="NCBI Taxonomy" id="418707"/>
    <lineage>
        <taxon>Bacteria</taxon>
        <taxon>Pseudomonadati</taxon>
        <taxon>Pseudomonadota</taxon>
        <taxon>Alphaproteobacteria</taxon>
        <taxon>Hyphomicrobiales</taxon>
        <taxon>Methylobacteriaceae</taxon>
        <taxon>Methylobacterium</taxon>
    </lineage>
</organism>
<name>A0ABQ4RYF3_9HYPH</name>
<dbReference type="Proteomes" id="UP001055125">
    <property type="component" value="Unassembled WGS sequence"/>
</dbReference>
<dbReference type="EMBL" id="BPQP01000034">
    <property type="protein sequence ID" value="GJD95254.1"/>
    <property type="molecule type" value="Genomic_DNA"/>
</dbReference>
<evidence type="ECO:0000313" key="1">
    <source>
        <dbReference type="EMBL" id="GJD95254.1"/>
    </source>
</evidence>
<evidence type="ECO:0008006" key="3">
    <source>
        <dbReference type="Google" id="ProtNLM"/>
    </source>
</evidence>
<keyword evidence="2" id="KW-1185">Reference proteome</keyword>
<comment type="caution">
    <text evidence="1">The sequence shown here is derived from an EMBL/GenBank/DDBJ whole genome shotgun (WGS) entry which is preliminary data.</text>
</comment>
<sequence length="77" mass="8518">MTKLLEQAVEAIRRMPPAEQDTIAQAMLSLAKIGEPLDIEEEHRAAVMEGIAQAERGEFVEGTAREVVARAFRRARG</sequence>
<reference evidence="1" key="2">
    <citation type="submission" date="2021-08" db="EMBL/GenBank/DDBJ databases">
        <authorList>
            <person name="Tani A."/>
            <person name="Ola A."/>
            <person name="Ogura Y."/>
            <person name="Katsura K."/>
            <person name="Hayashi T."/>
        </authorList>
    </citation>
    <scope>NUCLEOTIDE SEQUENCE</scope>
    <source>
        <strain evidence="1">DSM 19015</strain>
    </source>
</reference>